<dbReference type="AlphaFoldDB" id="A0A1D1UDC4"/>
<comment type="caution">
    <text evidence="3">The sequence shown here is derived from an EMBL/GenBank/DDBJ whole genome shotgun (WGS) entry which is preliminary data.</text>
</comment>
<dbReference type="Proteomes" id="UP000186922">
    <property type="component" value="Unassembled WGS sequence"/>
</dbReference>
<evidence type="ECO:0000256" key="1">
    <source>
        <dbReference type="SAM" id="SignalP"/>
    </source>
</evidence>
<feature type="chain" id="PRO_5008897134" description="Glycoamylase-like domain-containing protein" evidence="1">
    <location>
        <begin position="27"/>
        <end position="484"/>
    </location>
</feature>
<dbReference type="OrthoDB" id="10044368at2759"/>
<dbReference type="Pfam" id="PF10091">
    <property type="entry name" value="Glycoamylase"/>
    <property type="match status" value="1"/>
</dbReference>
<dbReference type="InterPro" id="IPR019282">
    <property type="entry name" value="Glycoamylase-like_cons_dom"/>
</dbReference>
<gene>
    <name evidence="3" type="primary">RvY_00471-1</name>
    <name evidence="3" type="synonym">RvY_00471.1</name>
    <name evidence="3" type="ORF">RvY_00471</name>
</gene>
<keyword evidence="1" id="KW-0732">Signal</keyword>
<evidence type="ECO:0000259" key="2">
    <source>
        <dbReference type="Pfam" id="PF10091"/>
    </source>
</evidence>
<organism evidence="3 4">
    <name type="scientific">Ramazzottius varieornatus</name>
    <name type="common">Water bear</name>
    <name type="synonym">Tardigrade</name>
    <dbReference type="NCBI Taxonomy" id="947166"/>
    <lineage>
        <taxon>Eukaryota</taxon>
        <taxon>Metazoa</taxon>
        <taxon>Ecdysozoa</taxon>
        <taxon>Tardigrada</taxon>
        <taxon>Eutardigrada</taxon>
        <taxon>Parachela</taxon>
        <taxon>Hypsibioidea</taxon>
        <taxon>Ramazzottiidae</taxon>
        <taxon>Ramazzottius</taxon>
    </lineage>
</organism>
<proteinExistence type="predicted"/>
<sequence length="484" mass="55029">MATPILFVKFGLVLILLSLLAPKSDCAEYVLTPDDNSFLDDLQERAFRFFYEHSNPVNGLTLDRAFTDGRPPHGKDSHTNIASTACTGYALVAYCIGVERGWITRAEAIARTTATLTHFAHHAYNIHGWFYHWINQATGEREWKSEISSIDTALLLGGILTVRQYFAEDKNIVCLATEIYERVDFQWMLNGHKSWLSHGWIPAGVGWDNEPHPDKFLESRWTDYSEQTMLNLLAIASPKYPIDWKTWYDLKRNFTEYGGYKFMAAVPPLFIHQYSHAFFDYRNKRERYEQFNMDYFQNSITATEAQRAFFMSEETRKDFPTYSENIWGMTASDTAAGYRAWGAPPRDPEMNGTVVPCAAGGSLMFAPEITLSALKAMKSQYGESMGIYKRYGFTDAFNPDPRANWVNQYVLGIDVGITLLSAENLRTGNVWKWFMTNPEATNALKMVRILPSGTDPAPSSATTIKPIFALVIVLLELWHATSTM</sequence>
<name>A0A1D1UDC4_RAMVA</name>
<keyword evidence="4" id="KW-1185">Reference proteome</keyword>
<protein>
    <recommendedName>
        <fullName evidence="2">Glycoamylase-like domain-containing protein</fullName>
    </recommendedName>
</protein>
<reference evidence="3 4" key="1">
    <citation type="journal article" date="2016" name="Nat. Commun.">
        <title>Extremotolerant tardigrade genome and improved radiotolerance of human cultured cells by tardigrade-unique protein.</title>
        <authorList>
            <person name="Hashimoto T."/>
            <person name="Horikawa D.D."/>
            <person name="Saito Y."/>
            <person name="Kuwahara H."/>
            <person name="Kozuka-Hata H."/>
            <person name="Shin-I T."/>
            <person name="Minakuchi Y."/>
            <person name="Ohishi K."/>
            <person name="Motoyama A."/>
            <person name="Aizu T."/>
            <person name="Enomoto A."/>
            <person name="Kondo K."/>
            <person name="Tanaka S."/>
            <person name="Hara Y."/>
            <person name="Koshikawa S."/>
            <person name="Sagara H."/>
            <person name="Miura T."/>
            <person name="Yokobori S."/>
            <person name="Miyagawa K."/>
            <person name="Suzuki Y."/>
            <person name="Kubo T."/>
            <person name="Oyama M."/>
            <person name="Kohara Y."/>
            <person name="Fujiyama A."/>
            <person name="Arakawa K."/>
            <person name="Katayama T."/>
            <person name="Toyoda A."/>
            <person name="Kunieda T."/>
        </authorList>
    </citation>
    <scope>NUCLEOTIDE SEQUENCE [LARGE SCALE GENOMIC DNA]</scope>
    <source>
        <strain evidence="3 4">YOKOZUNA-1</strain>
    </source>
</reference>
<feature type="domain" description="Glycoamylase-like" evidence="2">
    <location>
        <begin position="220"/>
        <end position="438"/>
    </location>
</feature>
<accession>A0A1D1UDC4</accession>
<evidence type="ECO:0000313" key="4">
    <source>
        <dbReference type="Proteomes" id="UP000186922"/>
    </source>
</evidence>
<dbReference type="Gene3D" id="1.50.10.140">
    <property type="match status" value="1"/>
</dbReference>
<evidence type="ECO:0000313" key="3">
    <source>
        <dbReference type="EMBL" id="GAU87656.1"/>
    </source>
</evidence>
<feature type="signal peptide" evidence="1">
    <location>
        <begin position="1"/>
        <end position="26"/>
    </location>
</feature>
<dbReference type="EMBL" id="BDGG01000001">
    <property type="protein sequence ID" value="GAU87656.1"/>
    <property type="molecule type" value="Genomic_DNA"/>
</dbReference>